<dbReference type="Gene3D" id="3.40.50.1820">
    <property type="entry name" value="alpha/beta hydrolase"/>
    <property type="match status" value="1"/>
</dbReference>
<evidence type="ECO:0000259" key="1">
    <source>
        <dbReference type="Pfam" id="PF12146"/>
    </source>
</evidence>
<proteinExistence type="predicted"/>
<dbReference type="AlphaFoldDB" id="A0A1H1Q2A3"/>
<keyword evidence="2" id="KW-0378">Hydrolase</keyword>
<dbReference type="GO" id="GO:0004177">
    <property type="term" value="F:aminopeptidase activity"/>
    <property type="evidence" value="ECO:0007669"/>
    <property type="project" value="UniProtKB-KW"/>
</dbReference>
<sequence>MPDLNVSTLQCTVTDELALQVSRLFTDPGGPAVLMIHGLAEDSGIFCPRNGAGLAVFLAEAGFDVFVADLRGHGASPPRLAPGVSITQHDIVCQDMPALFELIEAHHPGEHFFAVGHAWGSVLLAAALTRQPAWLDRVAGLIHFAARRVSRRGGWRHRLMVETLWAKVMPALGKRQGLIPARSLGIGSNDVSLALHAGQLAWSRGAEWRDLEDGFDYALRLEELSWPAGLYLAGKHDKYLGQFDDVKAFAREFGPHDMQLILLQKGTGCSRNYGHNDLLTHPQASLDHFPLVLAWMQQRIHGAKTNESAA</sequence>
<keyword evidence="3" id="KW-1185">Reference proteome</keyword>
<dbReference type="InterPro" id="IPR029058">
    <property type="entry name" value="AB_hydrolase_fold"/>
</dbReference>
<keyword evidence="2" id="KW-0645">Protease</keyword>
<name>A0A1H1Q2A3_9GAMM</name>
<dbReference type="STRING" id="487184.SAMN05216421_1040"/>
<gene>
    <name evidence="2" type="ORF">SAMN05216421_1040</name>
</gene>
<keyword evidence="2" id="KW-0031">Aminopeptidase</keyword>
<dbReference type="EMBL" id="LT629736">
    <property type="protein sequence ID" value="SDS17565.1"/>
    <property type="molecule type" value="Genomic_DNA"/>
</dbReference>
<dbReference type="InterPro" id="IPR022742">
    <property type="entry name" value="Hydrolase_4"/>
</dbReference>
<dbReference type="Pfam" id="PF12146">
    <property type="entry name" value="Hydrolase_4"/>
    <property type="match status" value="1"/>
</dbReference>
<evidence type="ECO:0000313" key="2">
    <source>
        <dbReference type="EMBL" id="SDS17565.1"/>
    </source>
</evidence>
<dbReference type="PANTHER" id="PTHR11005">
    <property type="entry name" value="LYSOSOMAL ACID LIPASE-RELATED"/>
    <property type="match status" value="1"/>
</dbReference>
<reference evidence="3" key="1">
    <citation type="submission" date="2016-10" db="EMBL/GenBank/DDBJ databases">
        <authorList>
            <person name="Varghese N."/>
            <person name="Submissions S."/>
        </authorList>
    </citation>
    <scope>NUCLEOTIDE SEQUENCE [LARGE SCALE GENOMIC DNA]</scope>
    <source>
        <strain evidence="3">NRRL B-51270</strain>
    </source>
</reference>
<dbReference type="Proteomes" id="UP000243207">
    <property type="component" value="Chromosome I"/>
</dbReference>
<organism evidence="2 3">
    <name type="scientific">Halopseudomonas xinjiangensis</name>
    <dbReference type="NCBI Taxonomy" id="487184"/>
    <lineage>
        <taxon>Bacteria</taxon>
        <taxon>Pseudomonadati</taxon>
        <taxon>Pseudomonadota</taxon>
        <taxon>Gammaproteobacteria</taxon>
        <taxon>Pseudomonadales</taxon>
        <taxon>Pseudomonadaceae</taxon>
        <taxon>Halopseudomonas</taxon>
    </lineage>
</organism>
<evidence type="ECO:0000313" key="3">
    <source>
        <dbReference type="Proteomes" id="UP000243207"/>
    </source>
</evidence>
<accession>A0A1H1Q2A3</accession>
<dbReference type="OrthoDB" id="7813811at2"/>
<dbReference type="SUPFAM" id="SSF53474">
    <property type="entry name" value="alpha/beta-Hydrolases"/>
    <property type="match status" value="1"/>
</dbReference>
<dbReference type="RefSeq" id="WP_093392156.1">
    <property type="nucleotide sequence ID" value="NZ_LT629736.1"/>
</dbReference>
<protein>
    <submittedName>
        <fullName evidence="2">Serine aminopeptidase, S33</fullName>
    </submittedName>
</protein>
<feature type="domain" description="Serine aminopeptidase S33" evidence="1">
    <location>
        <begin position="32"/>
        <end position="148"/>
    </location>
</feature>